<keyword evidence="1" id="KW-0812">Transmembrane</keyword>
<evidence type="ECO:0000313" key="2">
    <source>
        <dbReference type="EMBL" id="SNV51693.1"/>
    </source>
</evidence>
<evidence type="ECO:0000256" key="1">
    <source>
        <dbReference type="SAM" id="Phobius"/>
    </source>
</evidence>
<dbReference type="AlphaFoldDB" id="A0A239Y038"/>
<gene>
    <name evidence="2" type="ORF">SAMEA4384403_00052</name>
</gene>
<keyword evidence="3" id="KW-1185">Reference proteome</keyword>
<evidence type="ECO:0000313" key="3">
    <source>
        <dbReference type="Proteomes" id="UP000242084"/>
    </source>
</evidence>
<keyword evidence="1" id="KW-1133">Transmembrane helix</keyword>
<organism evidence="2 3">
    <name type="scientific">Mammaliicoccus stepanovicii</name>
    <dbReference type="NCBI Taxonomy" id="643214"/>
    <lineage>
        <taxon>Bacteria</taxon>
        <taxon>Bacillati</taxon>
        <taxon>Bacillota</taxon>
        <taxon>Bacilli</taxon>
        <taxon>Bacillales</taxon>
        <taxon>Staphylococcaceae</taxon>
        <taxon>Mammaliicoccus</taxon>
    </lineage>
</organism>
<dbReference type="EMBL" id="LT906462">
    <property type="protein sequence ID" value="SNV51693.1"/>
    <property type="molecule type" value="Genomic_DNA"/>
</dbReference>
<feature type="transmembrane region" description="Helical" evidence="1">
    <location>
        <begin position="5"/>
        <end position="22"/>
    </location>
</feature>
<name>A0A239Y038_9STAP</name>
<sequence length="121" mass="14275">MVFEYSFNIFLFIILVSFISINKLSISIAFYVPVGLLLLYVGFTYIKVAKHALKLYKLNKKSNPTYDDVCKHKKWLRRYTFNILEPSKRQDMTLSEVTEKLDEKLNRKNTVIEKCGIDKKN</sequence>
<keyword evidence="1" id="KW-0472">Membrane</keyword>
<dbReference type="KEGG" id="sste:SAMEA4384403_0052"/>
<protein>
    <submittedName>
        <fullName evidence="2">Uncharacterized protein</fullName>
    </submittedName>
</protein>
<feature type="transmembrane region" description="Helical" evidence="1">
    <location>
        <begin position="28"/>
        <end position="48"/>
    </location>
</feature>
<accession>A0A239Y038</accession>
<proteinExistence type="predicted"/>
<reference evidence="2 3" key="1">
    <citation type="submission" date="2017-06" db="EMBL/GenBank/DDBJ databases">
        <authorList>
            <consortium name="Pathogen Informatics"/>
        </authorList>
    </citation>
    <scope>NUCLEOTIDE SEQUENCE [LARGE SCALE GENOMIC DNA]</scope>
    <source>
        <strain evidence="2 3">NCTC13839</strain>
    </source>
</reference>
<dbReference type="Proteomes" id="UP000242084">
    <property type="component" value="Chromosome 1"/>
</dbReference>